<dbReference type="PANTHER" id="PTHR33204">
    <property type="entry name" value="TRANSCRIPTIONAL REGULATOR, MARR FAMILY"/>
    <property type="match status" value="1"/>
</dbReference>
<evidence type="ECO:0000313" key="5">
    <source>
        <dbReference type="EMBL" id="NTY63444.1"/>
    </source>
</evidence>
<reference evidence="5 6" key="1">
    <citation type="submission" date="2019-05" db="EMBL/GenBank/DDBJ databases">
        <title>Mycolicibacterium sphagni ENV482 genome assembly.</title>
        <authorList>
            <person name="Chen W."/>
            <person name="Faulkner N.W."/>
            <person name="Hyman M.R."/>
        </authorList>
    </citation>
    <scope>NUCLEOTIDE SEQUENCE [LARGE SCALE GENOMIC DNA]</scope>
    <source>
        <strain evidence="5 6">ENV482</strain>
    </source>
</reference>
<dbReference type="InterPro" id="IPR011991">
    <property type="entry name" value="ArsR-like_HTH"/>
</dbReference>
<evidence type="ECO:0000256" key="2">
    <source>
        <dbReference type="ARBA" id="ARBA00023125"/>
    </source>
</evidence>
<dbReference type="Pfam" id="PF01638">
    <property type="entry name" value="HxlR"/>
    <property type="match status" value="1"/>
</dbReference>
<dbReference type="PANTHER" id="PTHR33204:SF37">
    <property type="entry name" value="HTH-TYPE TRANSCRIPTIONAL REGULATOR YODB"/>
    <property type="match status" value="1"/>
</dbReference>
<name>A0ABX2K0A9_9MYCO</name>
<sequence>MNVPKPGRPARGSSTGRPIMVVLDVLGRRGALRVLWELRDGPLTFRALQEACETNPGSLNARLKDLRELGTVAHEDGGYRLSDSGRSLMKTLNSLQTWSEHWASGATPKS</sequence>
<comment type="caution">
    <text evidence="5">The sequence shown here is derived from an EMBL/GenBank/DDBJ whole genome shotgun (WGS) entry which is preliminary data.</text>
</comment>
<proteinExistence type="predicted"/>
<dbReference type="InterPro" id="IPR002577">
    <property type="entry name" value="HTH_HxlR"/>
</dbReference>
<dbReference type="InterPro" id="IPR036388">
    <property type="entry name" value="WH-like_DNA-bd_sf"/>
</dbReference>
<dbReference type="RefSeq" id="WP_174401056.1">
    <property type="nucleotide sequence ID" value="NZ_VBSB01000035.1"/>
</dbReference>
<evidence type="ECO:0000259" key="4">
    <source>
        <dbReference type="Pfam" id="PF01638"/>
    </source>
</evidence>
<keyword evidence="2" id="KW-0238">DNA-binding</keyword>
<feature type="domain" description="HTH hxlR-type" evidence="4">
    <location>
        <begin position="25"/>
        <end position="104"/>
    </location>
</feature>
<dbReference type="CDD" id="cd00090">
    <property type="entry name" value="HTH_ARSR"/>
    <property type="match status" value="1"/>
</dbReference>
<dbReference type="Gene3D" id="1.10.10.10">
    <property type="entry name" value="Winged helix-like DNA-binding domain superfamily/Winged helix DNA-binding domain"/>
    <property type="match status" value="1"/>
</dbReference>
<evidence type="ECO:0000313" key="6">
    <source>
        <dbReference type="Proteomes" id="UP000708347"/>
    </source>
</evidence>
<dbReference type="SUPFAM" id="SSF46785">
    <property type="entry name" value="Winged helix' DNA-binding domain"/>
    <property type="match status" value="1"/>
</dbReference>
<gene>
    <name evidence="5" type="ORF">FEG63_28375</name>
</gene>
<keyword evidence="3" id="KW-0804">Transcription</keyword>
<dbReference type="Proteomes" id="UP000708347">
    <property type="component" value="Unassembled WGS sequence"/>
</dbReference>
<dbReference type="InterPro" id="IPR036390">
    <property type="entry name" value="WH_DNA-bd_sf"/>
</dbReference>
<protein>
    <submittedName>
        <fullName evidence="5">Helix-turn-helix transcriptional regulator</fullName>
    </submittedName>
</protein>
<evidence type="ECO:0000256" key="1">
    <source>
        <dbReference type="ARBA" id="ARBA00023015"/>
    </source>
</evidence>
<evidence type="ECO:0000256" key="3">
    <source>
        <dbReference type="ARBA" id="ARBA00023163"/>
    </source>
</evidence>
<accession>A0ABX2K0A9</accession>
<keyword evidence="6" id="KW-1185">Reference proteome</keyword>
<dbReference type="EMBL" id="VBSB01000035">
    <property type="protein sequence ID" value="NTY63444.1"/>
    <property type="molecule type" value="Genomic_DNA"/>
</dbReference>
<keyword evidence="1" id="KW-0805">Transcription regulation</keyword>
<organism evidence="5 6">
    <name type="scientific">Mycolicibacterium sphagni</name>
    <dbReference type="NCBI Taxonomy" id="1786"/>
    <lineage>
        <taxon>Bacteria</taxon>
        <taxon>Bacillati</taxon>
        <taxon>Actinomycetota</taxon>
        <taxon>Actinomycetes</taxon>
        <taxon>Mycobacteriales</taxon>
        <taxon>Mycobacteriaceae</taxon>
        <taxon>Mycolicibacterium</taxon>
    </lineage>
</organism>